<dbReference type="RefSeq" id="WP_119192510.1">
    <property type="nucleotide sequence ID" value="NZ_JALXXI010000043.1"/>
</dbReference>
<reference evidence="1 2" key="1">
    <citation type="submission" date="2018-06" db="EMBL/GenBank/DDBJ databases">
        <title>Whole genome sequencing of four bacterial strains from South Shetland trench revealing bio-synthetic gene clusters.</title>
        <authorList>
            <person name="Abdel-Mageed W.M."/>
            <person name="Lehri B."/>
            <person name="Jarmusch S.A."/>
            <person name="Miranda K."/>
            <person name="Goodfellow M."/>
            <person name="Jaspars M."/>
            <person name="Karlyshev A.V."/>
        </authorList>
    </citation>
    <scope>NUCLEOTIDE SEQUENCE [LARGE SCALE GENOMIC DNA]</scope>
    <source>
        <strain evidence="1 2">SST1</strain>
    </source>
</reference>
<proteinExistence type="predicted"/>
<name>A0A365PAB9_9ACTN</name>
<accession>A0A365PAB9</accession>
<organism evidence="1 2">
    <name type="scientific">Dietzia maris</name>
    <dbReference type="NCBI Taxonomy" id="37915"/>
    <lineage>
        <taxon>Bacteria</taxon>
        <taxon>Bacillati</taxon>
        <taxon>Actinomycetota</taxon>
        <taxon>Actinomycetes</taxon>
        <taxon>Mycobacteriales</taxon>
        <taxon>Dietziaceae</taxon>
        <taxon>Dietzia</taxon>
    </lineage>
</organism>
<evidence type="ECO:0000313" key="1">
    <source>
        <dbReference type="EMBL" id="RBA36826.1"/>
    </source>
</evidence>
<evidence type="ECO:0000313" key="2">
    <source>
        <dbReference type="Proteomes" id="UP000252187"/>
    </source>
</evidence>
<dbReference type="AlphaFoldDB" id="A0A365PAB9"/>
<comment type="caution">
    <text evidence="1">The sequence shown here is derived from an EMBL/GenBank/DDBJ whole genome shotgun (WGS) entry which is preliminary data.</text>
</comment>
<dbReference type="Proteomes" id="UP000252187">
    <property type="component" value="Unassembled WGS sequence"/>
</dbReference>
<protein>
    <submittedName>
        <fullName evidence="1">Uncharacterized protein</fullName>
    </submittedName>
</protein>
<gene>
    <name evidence="1" type="ORF">DQ226_08560</name>
</gene>
<sequence length="104" mass="11367">MSAHRFALLLAYGENDSYTVGEHRCNEPLCVRVDNGHVIPSTQTANLRYAVACGRAGANRTTGDGRTRAQRSLAVRAAIRNGWDPIAYAEAVGKVEHRDIPTLF</sequence>
<dbReference type="EMBL" id="QNTT01000018">
    <property type="protein sequence ID" value="RBA36826.1"/>
    <property type="molecule type" value="Genomic_DNA"/>
</dbReference>